<reference evidence="5 6" key="1">
    <citation type="submission" date="2015-08" db="EMBL/GenBank/DDBJ databases">
        <title>Investigation of the bacterial diversity of lava forest soil.</title>
        <authorList>
            <person name="Lee J.S."/>
        </authorList>
    </citation>
    <scope>NUCLEOTIDE SEQUENCE [LARGE SCALE GENOMIC DNA]</scope>
    <source>
        <strain evidence="5 6">GJW-30</strain>
    </source>
</reference>
<dbReference type="Gene3D" id="3.40.1410.10">
    <property type="entry name" value="Chorismate lyase-like"/>
    <property type="match status" value="1"/>
</dbReference>
<proteinExistence type="predicted"/>
<dbReference type="GO" id="GO:0003700">
    <property type="term" value="F:DNA-binding transcription factor activity"/>
    <property type="evidence" value="ECO:0007669"/>
    <property type="project" value="InterPro"/>
</dbReference>
<dbReference type="Proteomes" id="UP000236884">
    <property type="component" value="Chromosome"/>
</dbReference>
<keyword evidence="1" id="KW-0805">Transcription regulation</keyword>
<feature type="domain" description="HTH gntR-type" evidence="4">
    <location>
        <begin position="17"/>
        <end position="85"/>
    </location>
</feature>
<dbReference type="SMART" id="SM00345">
    <property type="entry name" value="HTH_GNTR"/>
    <property type="match status" value="1"/>
</dbReference>
<dbReference type="KEGG" id="vgo:GJW-30_1_01641"/>
<dbReference type="InterPro" id="IPR000524">
    <property type="entry name" value="Tscrpt_reg_HTH_GntR"/>
</dbReference>
<dbReference type="PANTHER" id="PTHR44846:SF1">
    <property type="entry name" value="MANNOSYL-D-GLYCERATE TRANSPORT_METABOLISM SYSTEM REPRESSOR MNGR-RELATED"/>
    <property type="match status" value="1"/>
</dbReference>
<dbReference type="InterPro" id="IPR050679">
    <property type="entry name" value="Bact_HTH_transcr_reg"/>
</dbReference>
<evidence type="ECO:0000259" key="4">
    <source>
        <dbReference type="PROSITE" id="PS50949"/>
    </source>
</evidence>
<sequence>MNSQTGNKTSLTHRDGISAWRKIADGIEADIDNGRLVAGEQLPPETKLAERFGVNRHTVRRAIAVLSSRGVLRATQGRGTFVEARTLAYPIGARARFTESVASAGREPSSELVDVREITADAKTAKQLAVKTGSPLLELRTLRRADGAPIAAGTVMLPLPRFTGFDKHFRKTGSLTRALRACGVSDYRRKETRIAARTAGNEEARLLEMVPGRTVLTTDGINVDADNVPVLVVRSAFAADRIELTVIDEV</sequence>
<dbReference type="SMART" id="SM00866">
    <property type="entry name" value="UTRA"/>
    <property type="match status" value="1"/>
</dbReference>
<dbReference type="RefSeq" id="WP_096354050.1">
    <property type="nucleotide sequence ID" value="NZ_AP014946.1"/>
</dbReference>
<evidence type="ECO:0000256" key="1">
    <source>
        <dbReference type="ARBA" id="ARBA00023015"/>
    </source>
</evidence>
<evidence type="ECO:0000256" key="2">
    <source>
        <dbReference type="ARBA" id="ARBA00023125"/>
    </source>
</evidence>
<dbReference type="InterPro" id="IPR012702">
    <property type="entry name" value="CP_lyase_PhnF"/>
</dbReference>
<dbReference type="SUPFAM" id="SSF46785">
    <property type="entry name" value="Winged helix' DNA-binding domain"/>
    <property type="match status" value="1"/>
</dbReference>
<dbReference type="InterPro" id="IPR011663">
    <property type="entry name" value="UTRA"/>
</dbReference>
<dbReference type="SUPFAM" id="SSF64288">
    <property type="entry name" value="Chorismate lyase-like"/>
    <property type="match status" value="1"/>
</dbReference>
<dbReference type="AlphaFoldDB" id="A0A0S3PT61"/>
<dbReference type="OrthoDB" id="9800645at2"/>
<dbReference type="Pfam" id="PF07702">
    <property type="entry name" value="UTRA"/>
    <property type="match status" value="1"/>
</dbReference>
<dbReference type="Gene3D" id="1.10.10.10">
    <property type="entry name" value="Winged helix-like DNA-binding domain superfamily/Winged helix DNA-binding domain"/>
    <property type="match status" value="1"/>
</dbReference>
<dbReference type="GO" id="GO:0045892">
    <property type="term" value="P:negative regulation of DNA-templated transcription"/>
    <property type="evidence" value="ECO:0007669"/>
    <property type="project" value="TreeGrafter"/>
</dbReference>
<gene>
    <name evidence="5" type="primary">phnF</name>
    <name evidence="5" type="ORF">GJW-30_1_01641</name>
</gene>
<dbReference type="PANTHER" id="PTHR44846">
    <property type="entry name" value="MANNOSYL-D-GLYCERATE TRANSPORT/METABOLISM SYSTEM REPRESSOR MNGR-RELATED"/>
    <property type="match status" value="1"/>
</dbReference>
<keyword evidence="6" id="KW-1185">Reference proteome</keyword>
<protein>
    <submittedName>
        <fullName evidence="5">Putative transcriptional regulator PhnF</fullName>
    </submittedName>
</protein>
<evidence type="ECO:0000313" key="5">
    <source>
        <dbReference type="EMBL" id="BAT59112.1"/>
    </source>
</evidence>
<accession>A0A0S3PT61</accession>
<evidence type="ECO:0000313" key="6">
    <source>
        <dbReference type="Proteomes" id="UP000236884"/>
    </source>
</evidence>
<dbReference type="PRINTS" id="PR00035">
    <property type="entry name" value="HTHGNTR"/>
</dbReference>
<keyword evidence="2" id="KW-0238">DNA-binding</keyword>
<name>A0A0S3PT61_9BRAD</name>
<dbReference type="NCBIfam" id="TIGR02325">
    <property type="entry name" value="C_P_lyase_phnF"/>
    <property type="match status" value="1"/>
</dbReference>
<evidence type="ECO:0000256" key="3">
    <source>
        <dbReference type="ARBA" id="ARBA00023163"/>
    </source>
</evidence>
<dbReference type="Pfam" id="PF00392">
    <property type="entry name" value="GntR"/>
    <property type="match status" value="1"/>
</dbReference>
<dbReference type="PROSITE" id="PS50949">
    <property type="entry name" value="HTH_GNTR"/>
    <property type="match status" value="1"/>
</dbReference>
<dbReference type="InterPro" id="IPR028978">
    <property type="entry name" value="Chorismate_lyase_/UTRA_dom_sf"/>
</dbReference>
<organism evidence="5 6">
    <name type="scientific">Variibacter gotjawalensis</name>
    <dbReference type="NCBI Taxonomy" id="1333996"/>
    <lineage>
        <taxon>Bacteria</taxon>
        <taxon>Pseudomonadati</taxon>
        <taxon>Pseudomonadota</taxon>
        <taxon>Alphaproteobacteria</taxon>
        <taxon>Hyphomicrobiales</taxon>
        <taxon>Nitrobacteraceae</taxon>
        <taxon>Variibacter</taxon>
    </lineage>
</organism>
<dbReference type="EMBL" id="AP014946">
    <property type="protein sequence ID" value="BAT59112.1"/>
    <property type="molecule type" value="Genomic_DNA"/>
</dbReference>
<dbReference type="CDD" id="cd07377">
    <property type="entry name" value="WHTH_GntR"/>
    <property type="match status" value="1"/>
</dbReference>
<keyword evidence="3" id="KW-0804">Transcription</keyword>
<dbReference type="InterPro" id="IPR036388">
    <property type="entry name" value="WH-like_DNA-bd_sf"/>
</dbReference>
<dbReference type="GO" id="GO:0003677">
    <property type="term" value="F:DNA binding"/>
    <property type="evidence" value="ECO:0007669"/>
    <property type="project" value="UniProtKB-KW"/>
</dbReference>
<dbReference type="InterPro" id="IPR036390">
    <property type="entry name" value="WH_DNA-bd_sf"/>
</dbReference>